<evidence type="ECO:0000313" key="5">
    <source>
        <dbReference type="Proteomes" id="UP000663823"/>
    </source>
</evidence>
<accession>A0A818TX60</accession>
<dbReference type="Proteomes" id="UP000663889">
    <property type="component" value="Unassembled WGS sequence"/>
</dbReference>
<evidence type="ECO:0000313" key="3">
    <source>
        <dbReference type="EMBL" id="CAF3689191.1"/>
    </source>
</evidence>
<evidence type="ECO:0000313" key="1">
    <source>
        <dbReference type="EMBL" id="CAF0955478.1"/>
    </source>
</evidence>
<dbReference type="EMBL" id="CAJOAX010001137">
    <property type="protein sequence ID" value="CAF3689191.1"/>
    <property type="molecule type" value="Genomic_DNA"/>
</dbReference>
<dbReference type="OrthoDB" id="9975878at2759"/>
<dbReference type="EMBL" id="CAJNOU010000315">
    <property type="protein sequence ID" value="CAF0955478.1"/>
    <property type="molecule type" value="Genomic_DNA"/>
</dbReference>
<proteinExistence type="predicted"/>
<dbReference type="AlphaFoldDB" id="A0A818TX60"/>
<dbReference type="EMBL" id="CAJOBE010001468">
    <property type="protein sequence ID" value="CAF3746529.1"/>
    <property type="molecule type" value="Genomic_DNA"/>
</dbReference>
<comment type="caution">
    <text evidence="3">The sequence shown here is derived from an EMBL/GenBank/DDBJ whole genome shotgun (WGS) entry which is preliminary data.</text>
</comment>
<organism evidence="3 5">
    <name type="scientific">Rotaria sordida</name>
    <dbReference type="NCBI Taxonomy" id="392033"/>
    <lineage>
        <taxon>Eukaryota</taxon>
        <taxon>Metazoa</taxon>
        <taxon>Spiralia</taxon>
        <taxon>Gnathifera</taxon>
        <taxon>Rotifera</taxon>
        <taxon>Eurotatoria</taxon>
        <taxon>Bdelloidea</taxon>
        <taxon>Philodinida</taxon>
        <taxon>Philodinidae</taxon>
        <taxon>Rotaria</taxon>
    </lineage>
</organism>
<gene>
    <name evidence="4" type="ORF">FNK824_LOCUS11998</name>
    <name evidence="3" type="ORF">OTI717_LOCUS11762</name>
    <name evidence="2" type="ORF">RFH988_LOCUS11974</name>
    <name evidence="1" type="ORF">SEV965_LOCUS8484</name>
</gene>
<dbReference type="EMBL" id="CAJNOO010000488">
    <property type="protein sequence ID" value="CAF0957671.1"/>
    <property type="molecule type" value="Genomic_DNA"/>
</dbReference>
<dbReference type="Proteomes" id="UP000663882">
    <property type="component" value="Unassembled WGS sequence"/>
</dbReference>
<evidence type="ECO:0000313" key="4">
    <source>
        <dbReference type="EMBL" id="CAF3746529.1"/>
    </source>
</evidence>
<dbReference type="Proteomes" id="UP000663874">
    <property type="component" value="Unassembled WGS sequence"/>
</dbReference>
<reference evidence="3" key="1">
    <citation type="submission" date="2021-02" db="EMBL/GenBank/DDBJ databases">
        <authorList>
            <person name="Nowell W R."/>
        </authorList>
    </citation>
    <scope>NUCLEOTIDE SEQUENCE</scope>
</reference>
<sequence>MTARFIDLTNPINILEIQNKCAEVTWKYPLYKYGHYDAVKRYFNITLWLISMSILTFHAQTLKAHINDLYSIIEQTELALILDDVDQIIEQPT</sequence>
<dbReference type="Proteomes" id="UP000663823">
    <property type="component" value="Unassembled WGS sequence"/>
</dbReference>
<name>A0A818TX60_9BILA</name>
<protein>
    <submittedName>
        <fullName evidence="3">Uncharacterized protein</fullName>
    </submittedName>
</protein>
<evidence type="ECO:0000313" key="2">
    <source>
        <dbReference type="EMBL" id="CAF0957671.1"/>
    </source>
</evidence>